<gene>
    <name evidence="2" type="ordered locus">Cyan7822_6401</name>
</gene>
<evidence type="ECO:0000256" key="1">
    <source>
        <dbReference type="SAM" id="MobiDB-lite"/>
    </source>
</evidence>
<dbReference type="HOGENOM" id="CLU_1413095_0_0_3"/>
<dbReference type="RefSeq" id="WP_013334933.1">
    <property type="nucleotide sequence ID" value="NC_014534.1"/>
</dbReference>
<sequence length="192" mass="22040">MGNFFWAIFIGFLLMSWELPLCPVNPPNREQRNRSQRRNTQSQQTLESGKKWGQGMRGCPYIVGKLAILGAEGESTYFLNTGKENPIVVYQIISDNPENFVITLTEVRGKFERLLIYEKKLVVQGNKYLLIQLPSLKQQQQYELSAAILCEGKAAYGTTLDVWVNRVEEITSFDQLVEKITKDEKFEALQIN</sequence>
<evidence type="ECO:0000313" key="3">
    <source>
        <dbReference type="Proteomes" id="UP000008206"/>
    </source>
</evidence>
<feature type="region of interest" description="Disordered" evidence="1">
    <location>
        <begin position="28"/>
        <end position="52"/>
    </location>
</feature>
<evidence type="ECO:0008006" key="4">
    <source>
        <dbReference type="Google" id="ProtNLM"/>
    </source>
</evidence>
<name>E0UMK5_GLOV7</name>
<proteinExistence type="predicted"/>
<reference evidence="3" key="1">
    <citation type="journal article" date="2011" name="MBio">
        <title>Novel metabolic attributes of the genus Cyanothece, comprising a group of unicellular nitrogen-fixing Cyanobacteria.</title>
        <authorList>
            <person name="Bandyopadhyay A."/>
            <person name="Elvitigala T."/>
            <person name="Welsh E."/>
            <person name="Stockel J."/>
            <person name="Liberton M."/>
            <person name="Min H."/>
            <person name="Sherman L.A."/>
            <person name="Pakrasi H.B."/>
        </authorList>
    </citation>
    <scope>NUCLEOTIDE SEQUENCE [LARGE SCALE GENOMIC DNA]</scope>
    <source>
        <strain evidence="3">PCC 7822</strain>
        <plasmid evidence="3">Cy782202</plasmid>
    </source>
</reference>
<evidence type="ECO:0000313" key="2">
    <source>
        <dbReference type="EMBL" id="ADN18185.1"/>
    </source>
</evidence>
<dbReference type="Proteomes" id="UP000008206">
    <property type="component" value="Plasmid Cy782202"/>
</dbReference>
<dbReference type="AlphaFoldDB" id="E0UMK5"/>
<organism evidence="2 3">
    <name type="scientific">Gloeothece verrucosa (strain PCC 7822)</name>
    <name type="common">Cyanothece sp. (strain PCC 7822)</name>
    <dbReference type="NCBI Taxonomy" id="497965"/>
    <lineage>
        <taxon>Bacteria</taxon>
        <taxon>Bacillati</taxon>
        <taxon>Cyanobacteriota</taxon>
        <taxon>Cyanophyceae</taxon>
        <taxon>Oscillatoriophycideae</taxon>
        <taxon>Chroococcales</taxon>
        <taxon>Aphanothecaceae</taxon>
        <taxon>Gloeothece</taxon>
        <taxon>Gloeothece verrucosa</taxon>
    </lineage>
</organism>
<geneLocation type="plasmid" evidence="2 3">
    <name>Cy782202</name>
</geneLocation>
<dbReference type="EMBL" id="CP002200">
    <property type="protein sequence ID" value="ADN18185.1"/>
    <property type="molecule type" value="Genomic_DNA"/>
</dbReference>
<keyword evidence="2" id="KW-0614">Plasmid</keyword>
<accession>E0UMK5</accession>
<keyword evidence="3" id="KW-1185">Reference proteome</keyword>
<dbReference type="KEGG" id="cyj:Cyan7822_6401"/>
<protein>
    <recommendedName>
        <fullName evidence="4">DUF928 domain-containing protein</fullName>
    </recommendedName>
</protein>